<feature type="signal peptide" evidence="7">
    <location>
        <begin position="1"/>
        <end position="25"/>
    </location>
</feature>
<evidence type="ECO:0000313" key="10">
    <source>
        <dbReference type="EMBL" id="MCZ0865141.1"/>
    </source>
</evidence>
<keyword evidence="3 7" id="KW-0732">Signal</keyword>
<dbReference type="RefSeq" id="WP_258331291.1">
    <property type="nucleotide sequence ID" value="NZ_JAPTGG010000005.1"/>
</dbReference>
<dbReference type="SUPFAM" id="SSF52833">
    <property type="entry name" value="Thioredoxin-like"/>
    <property type="match status" value="1"/>
</dbReference>
<dbReference type="InterPro" id="IPR051470">
    <property type="entry name" value="Thiol:disulfide_interchange"/>
</dbReference>
<keyword evidence="5" id="KW-1015">Disulfide bond</keyword>
<feature type="domain" description="Disulphide bond isomerase DsbC/G N-terminal" evidence="8">
    <location>
        <begin position="39"/>
        <end position="95"/>
    </location>
</feature>
<dbReference type="PANTHER" id="PTHR35272">
    <property type="entry name" value="THIOL:DISULFIDE INTERCHANGE PROTEIN DSBC-RELATED"/>
    <property type="match status" value="1"/>
</dbReference>
<dbReference type="EMBL" id="JAPTGG010000005">
    <property type="protein sequence ID" value="MCZ0865141.1"/>
    <property type="molecule type" value="Genomic_DNA"/>
</dbReference>
<dbReference type="PANTHER" id="PTHR35272:SF3">
    <property type="entry name" value="THIOL:DISULFIDE INTERCHANGE PROTEIN DSBC"/>
    <property type="match status" value="1"/>
</dbReference>
<keyword evidence="4 7" id="KW-0574">Periplasm</keyword>
<feature type="domain" description="Thioredoxin-like fold" evidence="9">
    <location>
        <begin position="129"/>
        <end position="252"/>
    </location>
</feature>
<dbReference type="CDD" id="cd03020">
    <property type="entry name" value="DsbA_DsbC_DsbG"/>
    <property type="match status" value="1"/>
</dbReference>
<evidence type="ECO:0000256" key="5">
    <source>
        <dbReference type="ARBA" id="ARBA00023157"/>
    </source>
</evidence>
<sequence length="255" mass="27882">MMYKFTGFRRTLMAASLLLASGAYAAEGATDEKVSVEVANNISRAFKMVRPDWQLQSVTTSRMPGLYKVQILNGPLLYSSASGLQFVAGDLFEITPKGFVNISEYERSGDRAKLMADVARKDMIIFSPAGETKDYVTVFTDIDCGYCRKLHAEVPKLNEMGIEVRYMAYPRAGIGSKSYNKIVTAWCADDPNKALTSLKQGKTMSLNMCKDNPVAKQFLLGQEIGVSGTPAIITSSGQLLPGYMPADKLAQAIEL</sequence>
<keyword evidence="6 7" id="KW-0676">Redox-active center</keyword>
<proteinExistence type="inferred from homology"/>
<dbReference type="Pfam" id="PF10411">
    <property type="entry name" value="DsbC_N"/>
    <property type="match status" value="1"/>
</dbReference>
<gene>
    <name evidence="10" type="ORF">O0V09_08025</name>
</gene>
<dbReference type="InterPro" id="IPR012336">
    <property type="entry name" value="Thioredoxin-like_fold"/>
</dbReference>
<evidence type="ECO:0000256" key="1">
    <source>
        <dbReference type="ARBA" id="ARBA00004418"/>
    </source>
</evidence>
<comment type="similarity">
    <text evidence="2 7">Belongs to the thioredoxin family. DsbC subfamily.</text>
</comment>
<dbReference type="InterPro" id="IPR018950">
    <property type="entry name" value="DiS-bond_isomerase_DsbC/G_N"/>
</dbReference>
<dbReference type="GO" id="GO:0042597">
    <property type="term" value="C:periplasmic space"/>
    <property type="evidence" value="ECO:0007669"/>
    <property type="project" value="UniProtKB-SubCell"/>
</dbReference>
<reference evidence="10 11" key="1">
    <citation type="submission" date="2022-12" db="EMBL/GenBank/DDBJ databases">
        <title>Dasania phycosphaerae sp. nov., isolated from particulate material of the south coast of Korea.</title>
        <authorList>
            <person name="Jiang Y."/>
        </authorList>
    </citation>
    <scope>NUCLEOTIDE SEQUENCE [LARGE SCALE GENOMIC DNA]</scope>
    <source>
        <strain evidence="10 11">GY-19</strain>
    </source>
</reference>
<evidence type="ECO:0000256" key="3">
    <source>
        <dbReference type="ARBA" id="ARBA00022729"/>
    </source>
</evidence>
<evidence type="ECO:0000313" key="11">
    <source>
        <dbReference type="Proteomes" id="UP001069090"/>
    </source>
</evidence>
<evidence type="ECO:0000259" key="8">
    <source>
        <dbReference type="Pfam" id="PF10411"/>
    </source>
</evidence>
<evidence type="ECO:0000259" key="9">
    <source>
        <dbReference type="Pfam" id="PF13098"/>
    </source>
</evidence>
<evidence type="ECO:0000256" key="4">
    <source>
        <dbReference type="ARBA" id="ARBA00022764"/>
    </source>
</evidence>
<dbReference type="Gene3D" id="3.40.30.10">
    <property type="entry name" value="Glutaredoxin"/>
    <property type="match status" value="1"/>
</dbReference>
<accession>A0A9J6RMD2</accession>
<comment type="caution">
    <text evidence="10">The sequence shown here is derived from an EMBL/GenBank/DDBJ whole genome shotgun (WGS) entry which is preliminary data.</text>
</comment>
<dbReference type="Pfam" id="PF13098">
    <property type="entry name" value="Thioredoxin_2"/>
    <property type="match status" value="1"/>
</dbReference>
<name>A0A9J6RMD2_9GAMM</name>
<dbReference type="InterPro" id="IPR033954">
    <property type="entry name" value="DiS-bond_Isoase_DsbC/G"/>
</dbReference>
<dbReference type="SUPFAM" id="SSF54423">
    <property type="entry name" value="DsbC/DsbG N-terminal domain-like"/>
    <property type="match status" value="1"/>
</dbReference>
<organism evidence="10 11">
    <name type="scientific">Dasania phycosphaerae</name>
    <dbReference type="NCBI Taxonomy" id="2950436"/>
    <lineage>
        <taxon>Bacteria</taxon>
        <taxon>Pseudomonadati</taxon>
        <taxon>Pseudomonadota</taxon>
        <taxon>Gammaproteobacteria</taxon>
        <taxon>Cellvibrionales</taxon>
        <taxon>Spongiibacteraceae</taxon>
        <taxon>Dasania</taxon>
    </lineage>
</organism>
<comment type="subcellular location">
    <subcellularLocation>
        <location evidence="1 7">Periplasm</location>
    </subcellularLocation>
</comment>
<evidence type="ECO:0000256" key="2">
    <source>
        <dbReference type="ARBA" id="ARBA00009813"/>
    </source>
</evidence>
<protein>
    <recommendedName>
        <fullName evidence="7">Thiol:disulfide interchange protein</fullName>
    </recommendedName>
</protein>
<dbReference type="InterPro" id="IPR036249">
    <property type="entry name" value="Thioredoxin-like_sf"/>
</dbReference>
<comment type="function">
    <text evidence="7">Required for disulfide bond formation in some periplasmic proteins. Acts by transferring its disulfide bond to other proteins and is reduced in the process.</text>
</comment>
<dbReference type="Gene3D" id="3.10.450.70">
    <property type="entry name" value="Disulphide bond isomerase, DsbC/G, N-terminal"/>
    <property type="match status" value="1"/>
</dbReference>
<evidence type="ECO:0000256" key="6">
    <source>
        <dbReference type="ARBA" id="ARBA00023284"/>
    </source>
</evidence>
<dbReference type="InterPro" id="IPR009094">
    <property type="entry name" value="DiS-bond_isomerase_DsbC/G_N_sf"/>
</dbReference>
<keyword evidence="11" id="KW-1185">Reference proteome</keyword>
<feature type="chain" id="PRO_5039962809" description="Thiol:disulfide interchange protein" evidence="7">
    <location>
        <begin position="26"/>
        <end position="255"/>
    </location>
</feature>
<evidence type="ECO:0000256" key="7">
    <source>
        <dbReference type="RuleBase" id="RU364038"/>
    </source>
</evidence>
<dbReference type="Proteomes" id="UP001069090">
    <property type="component" value="Unassembled WGS sequence"/>
</dbReference>
<dbReference type="AlphaFoldDB" id="A0A9J6RMD2"/>